<dbReference type="Proteomes" id="UP000198403">
    <property type="component" value="Unassembled WGS sequence"/>
</dbReference>
<evidence type="ECO:0000313" key="4">
    <source>
        <dbReference type="Proteomes" id="UP000198403"/>
    </source>
</evidence>
<accession>A0A238WV34</accession>
<sequence>MIGQRTSVGLDVHARSVVGRGLDVQTGEVLRARLTPAHEQVIGWLRSLPGPVTVTYEAGPTGFGLARALEAAGIDCVVAAPSRLLRPSGERVKTDAKDALHLAQLLAVGQVTAVAVPDEETEAARDLVRARDDVRGDLMSARHRVTHLLLRQGIVYAGGTPWTRVHENWLRTQRFARPALQCAYDAALEALAATEGRRDRLDEAITKLAAASRFTPVIDRLTCLRGISTLTGFGLAVEIGDWSRLSPATIGAYLGLVPGEHSTGESRSQHGVTKTGNSHVRRLLVEAAWHHRPPYRPSTRLQRRWQRAPAAVAAHAAKGNRRLHARWQSFDTRRKRPVVANLAIARELAGWCWALAVMDPDG</sequence>
<dbReference type="AlphaFoldDB" id="A0A238WV34"/>
<name>A0A238WV34_9ACTN</name>
<dbReference type="PANTHER" id="PTHR33055">
    <property type="entry name" value="TRANSPOSASE FOR INSERTION SEQUENCE ELEMENT IS1111A"/>
    <property type="match status" value="1"/>
</dbReference>
<dbReference type="Pfam" id="PF02371">
    <property type="entry name" value="Transposase_20"/>
    <property type="match status" value="1"/>
</dbReference>
<organism evidence="3 4">
    <name type="scientific">Blastococcus mobilis</name>
    <dbReference type="NCBI Taxonomy" id="1938746"/>
    <lineage>
        <taxon>Bacteria</taxon>
        <taxon>Bacillati</taxon>
        <taxon>Actinomycetota</taxon>
        <taxon>Actinomycetes</taxon>
        <taxon>Geodermatophilales</taxon>
        <taxon>Geodermatophilaceae</taxon>
        <taxon>Blastococcus</taxon>
    </lineage>
</organism>
<feature type="domain" description="Transposase IS116/IS110/IS902 C-terminal" evidence="2">
    <location>
        <begin position="220"/>
        <end position="291"/>
    </location>
</feature>
<feature type="domain" description="Transposase IS110-like N-terminal" evidence="1">
    <location>
        <begin position="8"/>
        <end position="150"/>
    </location>
</feature>
<dbReference type="InterPro" id="IPR003346">
    <property type="entry name" value="Transposase_20"/>
</dbReference>
<dbReference type="EMBL" id="FZNO01000010">
    <property type="protein sequence ID" value="SNR50386.1"/>
    <property type="molecule type" value="Genomic_DNA"/>
</dbReference>
<dbReference type="GO" id="GO:0006313">
    <property type="term" value="P:DNA transposition"/>
    <property type="evidence" value="ECO:0007669"/>
    <property type="project" value="InterPro"/>
</dbReference>
<keyword evidence="4" id="KW-1185">Reference proteome</keyword>
<dbReference type="GO" id="GO:0004803">
    <property type="term" value="F:transposase activity"/>
    <property type="evidence" value="ECO:0007669"/>
    <property type="project" value="InterPro"/>
</dbReference>
<dbReference type="InterPro" id="IPR047650">
    <property type="entry name" value="Transpos_IS110"/>
</dbReference>
<dbReference type="RefSeq" id="WP_176445504.1">
    <property type="nucleotide sequence ID" value="NZ_FZNO01000010.1"/>
</dbReference>
<dbReference type="InterPro" id="IPR002525">
    <property type="entry name" value="Transp_IS110-like_N"/>
</dbReference>
<dbReference type="GO" id="GO:0003677">
    <property type="term" value="F:DNA binding"/>
    <property type="evidence" value="ECO:0007669"/>
    <property type="project" value="InterPro"/>
</dbReference>
<evidence type="ECO:0000259" key="1">
    <source>
        <dbReference type="Pfam" id="PF01548"/>
    </source>
</evidence>
<evidence type="ECO:0000259" key="2">
    <source>
        <dbReference type="Pfam" id="PF02371"/>
    </source>
</evidence>
<protein>
    <submittedName>
        <fullName evidence="3">Transposase</fullName>
    </submittedName>
</protein>
<reference evidence="3 4" key="1">
    <citation type="submission" date="2017-06" db="EMBL/GenBank/DDBJ databases">
        <authorList>
            <person name="Kim H.J."/>
            <person name="Triplett B.A."/>
        </authorList>
    </citation>
    <scope>NUCLEOTIDE SEQUENCE [LARGE SCALE GENOMIC DNA]</scope>
    <source>
        <strain evidence="3 4">DSM 44272</strain>
    </source>
</reference>
<dbReference type="Pfam" id="PF01548">
    <property type="entry name" value="DEDD_Tnp_IS110"/>
    <property type="match status" value="1"/>
</dbReference>
<dbReference type="NCBIfam" id="NF033542">
    <property type="entry name" value="transpos_IS110"/>
    <property type="match status" value="1"/>
</dbReference>
<proteinExistence type="predicted"/>
<evidence type="ECO:0000313" key="3">
    <source>
        <dbReference type="EMBL" id="SNR50386.1"/>
    </source>
</evidence>
<gene>
    <name evidence="3" type="ORF">SAMN06272737_1106</name>
</gene>